<comment type="subunit">
    <text evidence="2">Homodimer; disulfide-linked.</text>
</comment>
<keyword evidence="9" id="KW-0325">Glycoprotein</keyword>
<feature type="domain" description="Saposin A-type" evidence="15">
    <location>
        <begin position="364"/>
        <end position="404"/>
    </location>
</feature>
<dbReference type="InterPro" id="IPR008373">
    <property type="entry name" value="Saposin"/>
</dbReference>
<organism evidence="16 17">
    <name type="scientific">Podarcis lilfordi</name>
    <name type="common">Lilford's wall lizard</name>
    <dbReference type="NCBI Taxonomy" id="74358"/>
    <lineage>
        <taxon>Eukaryota</taxon>
        <taxon>Metazoa</taxon>
        <taxon>Chordata</taxon>
        <taxon>Craniata</taxon>
        <taxon>Vertebrata</taxon>
        <taxon>Euteleostomi</taxon>
        <taxon>Lepidosauria</taxon>
        <taxon>Squamata</taxon>
        <taxon>Bifurcata</taxon>
        <taxon>Unidentata</taxon>
        <taxon>Episquamata</taxon>
        <taxon>Laterata</taxon>
        <taxon>Lacertibaenia</taxon>
        <taxon>Lacertidae</taxon>
        <taxon>Podarcis</taxon>
    </lineage>
</organism>
<dbReference type="Pfam" id="PF02199">
    <property type="entry name" value="SapA"/>
    <property type="match status" value="2"/>
</dbReference>
<evidence type="ECO:0000256" key="12">
    <source>
        <dbReference type="ARBA" id="ARBA00041785"/>
    </source>
</evidence>
<evidence type="ECO:0000256" key="8">
    <source>
        <dbReference type="ARBA" id="ARBA00023157"/>
    </source>
</evidence>
<dbReference type="InterPro" id="IPR051428">
    <property type="entry name" value="Sphingo_Act-Surfact_Prot"/>
</dbReference>
<keyword evidence="5" id="KW-0305">Gaseous exchange</keyword>
<dbReference type="GO" id="GO:0005576">
    <property type="term" value="C:extracellular region"/>
    <property type="evidence" value="ECO:0007669"/>
    <property type="project" value="UniProtKB-SubCell"/>
</dbReference>
<keyword evidence="8" id="KW-1015">Disulfide bond</keyword>
<dbReference type="PRINTS" id="PR01797">
    <property type="entry name" value="SAPOSIN"/>
</dbReference>
<evidence type="ECO:0000256" key="4">
    <source>
        <dbReference type="ARBA" id="ARBA00022525"/>
    </source>
</evidence>
<keyword evidence="6 13" id="KW-0732">Signal</keyword>
<evidence type="ECO:0000256" key="9">
    <source>
        <dbReference type="ARBA" id="ARBA00023180"/>
    </source>
</evidence>
<dbReference type="PANTHER" id="PTHR11480:SF33">
    <property type="entry name" value="PULMONARY SURFACTANT-ASSOCIATED PROTEIN B"/>
    <property type="match status" value="1"/>
</dbReference>
<evidence type="ECO:0000256" key="13">
    <source>
        <dbReference type="SAM" id="SignalP"/>
    </source>
</evidence>
<evidence type="ECO:0000259" key="14">
    <source>
        <dbReference type="PROSITE" id="PS50015"/>
    </source>
</evidence>
<feature type="chain" id="PRO_5041295035" description="Pulmonary surfactant-associated protein B" evidence="13">
    <location>
        <begin position="19"/>
        <end position="424"/>
    </location>
</feature>
<accession>A0AA35KTJ0</accession>
<evidence type="ECO:0000313" key="17">
    <source>
        <dbReference type="Proteomes" id="UP001178461"/>
    </source>
</evidence>
<dbReference type="SUPFAM" id="SSF47862">
    <property type="entry name" value="Saposin"/>
    <property type="match status" value="3"/>
</dbReference>
<name>A0AA35KTJ0_9SAUR</name>
<dbReference type="GO" id="GO:0007585">
    <property type="term" value="P:respiratory gaseous exchange by respiratory system"/>
    <property type="evidence" value="ECO:0007669"/>
    <property type="project" value="UniProtKB-KW"/>
</dbReference>
<evidence type="ECO:0000256" key="3">
    <source>
        <dbReference type="ARBA" id="ARBA00022439"/>
    </source>
</evidence>
<feature type="domain" description="Saposin A-type" evidence="15">
    <location>
        <begin position="20"/>
        <end position="60"/>
    </location>
</feature>
<reference evidence="16" key="1">
    <citation type="submission" date="2022-12" db="EMBL/GenBank/DDBJ databases">
        <authorList>
            <person name="Alioto T."/>
            <person name="Alioto T."/>
            <person name="Gomez Garrido J."/>
        </authorList>
    </citation>
    <scope>NUCLEOTIDE SEQUENCE</scope>
</reference>
<dbReference type="EMBL" id="OX395133">
    <property type="protein sequence ID" value="CAI5783346.1"/>
    <property type="molecule type" value="Genomic_DNA"/>
</dbReference>
<evidence type="ECO:0000256" key="7">
    <source>
        <dbReference type="ARBA" id="ARBA00022737"/>
    </source>
</evidence>
<dbReference type="SMART" id="SM00162">
    <property type="entry name" value="SAPA"/>
    <property type="match status" value="2"/>
</dbReference>
<dbReference type="SMART" id="SM00741">
    <property type="entry name" value="SapB"/>
    <property type="match status" value="3"/>
</dbReference>
<dbReference type="Gene3D" id="1.10.225.10">
    <property type="entry name" value="Saposin-like"/>
    <property type="match status" value="3"/>
</dbReference>
<dbReference type="AlphaFoldDB" id="A0AA35KTJ0"/>
<evidence type="ECO:0000256" key="2">
    <source>
        <dbReference type="ARBA" id="ARBA00011748"/>
    </source>
</evidence>
<feature type="domain" description="Saposin B-type" evidence="14">
    <location>
        <begin position="60"/>
        <end position="142"/>
    </location>
</feature>
<keyword evidence="4" id="KW-0964">Secreted</keyword>
<evidence type="ECO:0000256" key="1">
    <source>
        <dbReference type="ARBA" id="ARBA00004364"/>
    </source>
</evidence>
<keyword evidence="7" id="KW-0677">Repeat</keyword>
<protein>
    <recommendedName>
        <fullName evidence="11">Pulmonary surfactant-associated protein B</fullName>
    </recommendedName>
    <alternativeName>
        <fullName evidence="12">Pulmonary surfactant-associated proteolipid SPL(Phe)</fullName>
    </alternativeName>
</protein>
<dbReference type="InterPro" id="IPR011001">
    <property type="entry name" value="Saposin-like"/>
</dbReference>
<dbReference type="Proteomes" id="UP001178461">
    <property type="component" value="Chromosome 8"/>
</dbReference>
<dbReference type="InterPro" id="IPR003119">
    <property type="entry name" value="SAP_A"/>
</dbReference>
<dbReference type="GO" id="GO:0005771">
    <property type="term" value="C:multivesicular body"/>
    <property type="evidence" value="ECO:0007669"/>
    <property type="project" value="TreeGrafter"/>
</dbReference>
<keyword evidence="3" id="KW-0767">Surface film</keyword>
<dbReference type="PROSITE" id="PS51110">
    <property type="entry name" value="SAP_A"/>
    <property type="match status" value="2"/>
</dbReference>
<evidence type="ECO:0000256" key="6">
    <source>
        <dbReference type="ARBA" id="ARBA00022729"/>
    </source>
</evidence>
<evidence type="ECO:0000259" key="15">
    <source>
        <dbReference type="PROSITE" id="PS51110"/>
    </source>
</evidence>
<dbReference type="GO" id="GO:0005764">
    <property type="term" value="C:lysosome"/>
    <property type="evidence" value="ECO:0007669"/>
    <property type="project" value="InterPro"/>
</dbReference>
<proteinExistence type="predicted"/>
<comment type="subcellular location">
    <subcellularLocation>
        <location evidence="1">Secreted</location>
        <location evidence="1">Extracellular space</location>
        <location evidence="1">Surface film</location>
    </subcellularLocation>
</comment>
<dbReference type="InterPro" id="IPR008138">
    <property type="entry name" value="SapB_2"/>
</dbReference>
<keyword evidence="17" id="KW-1185">Reference proteome</keyword>
<evidence type="ECO:0000256" key="10">
    <source>
        <dbReference type="ARBA" id="ARBA00037221"/>
    </source>
</evidence>
<dbReference type="GO" id="GO:0006665">
    <property type="term" value="P:sphingolipid metabolic process"/>
    <property type="evidence" value="ECO:0007669"/>
    <property type="project" value="InterPro"/>
</dbReference>
<dbReference type="Pfam" id="PF03489">
    <property type="entry name" value="SapB_2"/>
    <property type="match status" value="2"/>
</dbReference>
<dbReference type="PANTHER" id="PTHR11480">
    <property type="entry name" value="SAPOSIN-RELATED"/>
    <property type="match status" value="1"/>
</dbReference>
<feature type="signal peptide" evidence="13">
    <location>
        <begin position="1"/>
        <end position="18"/>
    </location>
</feature>
<feature type="domain" description="Saposin B-type" evidence="14">
    <location>
        <begin position="283"/>
        <end position="363"/>
    </location>
</feature>
<feature type="domain" description="Saposin B-type" evidence="14">
    <location>
        <begin position="192"/>
        <end position="269"/>
    </location>
</feature>
<sequence length="424" mass="47233">MWHLLLVILLCGGPAVLAGKISIEDGCAKGPTYWCKNLVTAIQCGAWEHCMQAGWNSATQEDTCADCKEIVTILVRMAKESTFKKAIQNYLKHECAAFSLQTLIPRCQELVDTYYSLFITALEGQIQPDAVCAKFGLCQSDPLESKDIFGMLVQKMAEQIQLLQGKAFIMPNNKTQDNPKEELLFPWPWRYVLPQCWLCKNLVGRIESSLPKEAIGKSMAQLCRFAPGAAAGMCQCLMEKYTVTIVDAVLGKVGPNLICGMMLMCATEENFGPETPPLSLSGPADRCQACLALKTQVKATLKPNSSRAEMEAALLTACSNTFRSWEECKSFIDQHEPKLFLLLAKPWSAQRTCQELGACMAEKPFPRTTACAQGPTYWCSSLSTAEECKVRMECWFFGFVMCQKKKSISRCQDFALMVFDNRKL</sequence>
<gene>
    <name evidence="16" type="ORF">PODLI_1B011237</name>
</gene>
<evidence type="ECO:0000256" key="5">
    <source>
        <dbReference type="ARBA" id="ARBA00022713"/>
    </source>
</evidence>
<evidence type="ECO:0000313" key="16">
    <source>
        <dbReference type="EMBL" id="CAI5783346.1"/>
    </source>
</evidence>
<comment type="function">
    <text evidence="10">Pulmonary surfactant-associated proteins promote alveolar stability by lowering the surface tension at the air-liquid interface in the peripheral air spaces. SP-B increases the collapse pressure of palmitic acid to nearly 70 millinewtons per meter.</text>
</comment>
<dbReference type="FunFam" id="1.10.225.10:FF:000008">
    <property type="entry name" value="Pulmonary surfactant-associated protein B"/>
    <property type="match status" value="1"/>
</dbReference>
<dbReference type="InterPro" id="IPR008139">
    <property type="entry name" value="SaposinB_dom"/>
</dbReference>
<dbReference type="PROSITE" id="PS50015">
    <property type="entry name" value="SAP_B"/>
    <property type="match status" value="3"/>
</dbReference>
<dbReference type="GO" id="GO:0016020">
    <property type="term" value="C:membrane"/>
    <property type="evidence" value="ECO:0007669"/>
    <property type="project" value="GOC"/>
</dbReference>
<evidence type="ECO:0000256" key="11">
    <source>
        <dbReference type="ARBA" id="ARBA00041094"/>
    </source>
</evidence>